<dbReference type="Proteomes" id="UP000194236">
    <property type="component" value="Unassembled WGS sequence"/>
</dbReference>
<dbReference type="AlphaFoldDB" id="A0A1Y3AWT2"/>
<gene>
    <name evidence="1" type="ORF">BLA29_005724</name>
</gene>
<keyword evidence="2" id="KW-1185">Reference proteome</keyword>
<dbReference type="EMBL" id="MUJZ01053857">
    <property type="protein sequence ID" value="OTF72960.1"/>
    <property type="molecule type" value="Genomic_DNA"/>
</dbReference>
<evidence type="ECO:0000313" key="2">
    <source>
        <dbReference type="Proteomes" id="UP000194236"/>
    </source>
</evidence>
<protein>
    <submittedName>
        <fullName evidence="1">Uncharacterized protein</fullName>
    </submittedName>
</protein>
<reference evidence="1 2" key="1">
    <citation type="submission" date="2017-03" db="EMBL/GenBank/DDBJ databases">
        <title>Genome Survey of Euroglyphus maynei.</title>
        <authorList>
            <person name="Arlian L.G."/>
            <person name="Morgan M.S."/>
            <person name="Rider S.D."/>
        </authorList>
    </citation>
    <scope>NUCLEOTIDE SEQUENCE [LARGE SCALE GENOMIC DNA]</scope>
    <source>
        <strain evidence="1">Arlian Lab</strain>
        <tissue evidence="1">Whole body</tissue>
    </source>
</reference>
<proteinExistence type="predicted"/>
<accession>A0A1Y3AWT2</accession>
<organism evidence="1 2">
    <name type="scientific">Euroglyphus maynei</name>
    <name type="common">Mayne's house dust mite</name>
    <dbReference type="NCBI Taxonomy" id="6958"/>
    <lineage>
        <taxon>Eukaryota</taxon>
        <taxon>Metazoa</taxon>
        <taxon>Ecdysozoa</taxon>
        <taxon>Arthropoda</taxon>
        <taxon>Chelicerata</taxon>
        <taxon>Arachnida</taxon>
        <taxon>Acari</taxon>
        <taxon>Acariformes</taxon>
        <taxon>Sarcoptiformes</taxon>
        <taxon>Astigmata</taxon>
        <taxon>Psoroptidia</taxon>
        <taxon>Analgoidea</taxon>
        <taxon>Pyroglyphidae</taxon>
        <taxon>Pyroglyphinae</taxon>
        <taxon>Euroglyphus</taxon>
    </lineage>
</organism>
<sequence>MEQVLGDIFSIISFTCRFRPKPGIAHGFFVVVLVTSFPSRFVAEIKSGSSSTMHTRQKGKQVVFPPLQPPLYLSPLQQIPL</sequence>
<comment type="caution">
    <text evidence="1">The sequence shown here is derived from an EMBL/GenBank/DDBJ whole genome shotgun (WGS) entry which is preliminary data.</text>
</comment>
<name>A0A1Y3AWT2_EURMA</name>
<evidence type="ECO:0000313" key="1">
    <source>
        <dbReference type="EMBL" id="OTF72960.1"/>
    </source>
</evidence>